<sequence length="104" mass="11224">MCSVNCASSVLKKNQICYWPLCISSSFWLSAMKTFLLSAVCLTALIVTAIAEECVDQNEHCKVWADAGHCEINPSYMKTFCKKSCKVCGGGPEEPGPGGPPETE</sequence>
<keyword evidence="1" id="KW-1015">Disulfide bond</keyword>
<accession>A0ABD6EN26</accession>
<protein>
    <recommendedName>
        <fullName evidence="2">ShKT domain-containing protein</fullName>
    </recommendedName>
</protein>
<reference evidence="3 4" key="1">
    <citation type="submission" date="2024-08" db="EMBL/GenBank/DDBJ databases">
        <title>Gnathostoma spinigerum genome.</title>
        <authorList>
            <person name="Gonzalez-Bertolin B."/>
            <person name="Monzon S."/>
            <person name="Zaballos A."/>
            <person name="Jimenez P."/>
            <person name="Dekumyoy P."/>
            <person name="Varona S."/>
            <person name="Cuesta I."/>
            <person name="Sumanam S."/>
            <person name="Adisakwattana P."/>
            <person name="Gasser R.B."/>
            <person name="Hernandez-Gonzalez A."/>
            <person name="Young N.D."/>
            <person name="Perteguer M.J."/>
        </authorList>
    </citation>
    <scope>NUCLEOTIDE SEQUENCE [LARGE SCALE GENOMIC DNA]</scope>
    <source>
        <strain evidence="3">AL3</strain>
        <tissue evidence="3">Liver</tissue>
    </source>
</reference>
<dbReference type="Proteomes" id="UP001608902">
    <property type="component" value="Unassembled WGS sequence"/>
</dbReference>
<evidence type="ECO:0000259" key="2">
    <source>
        <dbReference type="PROSITE" id="PS51670"/>
    </source>
</evidence>
<dbReference type="Gene3D" id="1.10.10.1940">
    <property type="match status" value="1"/>
</dbReference>
<comment type="caution">
    <text evidence="3">The sequence shown here is derived from an EMBL/GenBank/DDBJ whole genome shotgun (WGS) entry which is preliminary data.</text>
</comment>
<dbReference type="PROSITE" id="PS51670">
    <property type="entry name" value="SHKT"/>
    <property type="match status" value="1"/>
</dbReference>
<gene>
    <name evidence="3" type="ORF">AB6A40_005433</name>
</gene>
<feature type="domain" description="ShKT" evidence="2">
    <location>
        <begin position="54"/>
        <end position="88"/>
    </location>
</feature>
<name>A0ABD6EN26_9BILA</name>
<dbReference type="EMBL" id="JBGFUD010003452">
    <property type="protein sequence ID" value="MFH4978724.1"/>
    <property type="molecule type" value="Genomic_DNA"/>
</dbReference>
<evidence type="ECO:0000313" key="4">
    <source>
        <dbReference type="Proteomes" id="UP001608902"/>
    </source>
</evidence>
<evidence type="ECO:0000313" key="3">
    <source>
        <dbReference type="EMBL" id="MFH4978724.1"/>
    </source>
</evidence>
<dbReference type="AlphaFoldDB" id="A0ABD6EN26"/>
<evidence type="ECO:0000256" key="1">
    <source>
        <dbReference type="PROSITE-ProRule" id="PRU01005"/>
    </source>
</evidence>
<organism evidence="3 4">
    <name type="scientific">Gnathostoma spinigerum</name>
    <dbReference type="NCBI Taxonomy" id="75299"/>
    <lineage>
        <taxon>Eukaryota</taxon>
        <taxon>Metazoa</taxon>
        <taxon>Ecdysozoa</taxon>
        <taxon>Nematoda</taxon>
        <taxon>Chromadorea</taxon>
        <taxon>Rhabditida</taxon>
        <taxon>Spirurina</taxon>
        <taxon>Gnathostomatomorpha</taxon>
        <taxon>Gnathostomatoidea</taxon>
        <taxon>Gnathostomatidae</taxon>
        <taxon>Gnathostoma</taxon>
    </lineage>
</organism>
<dbReference type="Pfam" id="PF01549">
    <property type="entry name" value="ShK"/>
    <property type="match status" value="1"/>
</dbReference>
<dbReference type="InterPro" id="IPR003582">
    <property type="entry name" value="ShKT_dom"/>
</dbReference>
<comment type="caution">
    <text evidence="1">Lacks conserved residue(s) required for the propagation of feature annotation.</text>
</comment>
<keyword evidence="4" id="KW-1185">Reference proteome</keyword>
<proteinExistence type="predicted"/>
<dbReference type="SMART" id="SM00254">
    <property type="entry name" value="ShKT"/>
    <property type="match status" value="1"/>
</dbReference>
<feature type="disulfide bond" evidence="1">
    <location>
        <begin position="54"/>
        <end position="88"/>
    </location>
</feature>